<sequence length="647" mass="72958">MKCDIVTHGIPCSRCEARGNVKCEMFPTKRRYGPDVPIPVPRSPNCQRNNDQGSGKQSAEDKLSLSIIRNDTTSNFNNVQTTSSFPESISRLEPVDEDGIDKENLDGYMLDNIPDIGSPFFNSLNRAFTPAPNNNIPAGGSARSPGSTRSPAMLLSLSRDDQGRETLEFVIDKAKQGSVISKDTLTFLGESSPLSMLLRGFHDSGHVPMNSVARRKPDTPSTHSDVSYADSVVSSLQPGILEDFLSSYFTKVHPFYPIINRRWFADRYAANNIPLLLLSSVCFAACYHCEQDTILRAGFTTRANAKETFYREAKKVFDDEQEDDVVVILQAAVLLSFYGGKPRQVWNNRSWLAIAVTVAEDMGIHRSMLRSQMNETDKSHLRIIWWCMVIRDIMTSLTLGRPQKICDLRCDVDLLTLKDFEIDEDPENPIFGKKDPTMHHFLVEYAKANVLMMKIFSARYDPRSDLQPNMTDHHKELIDWRQNLPDCLDWKTNPSSFAAMYTSMVYHHLVIFIFRPRMVDSEIMELCSLEQAVKSSTEIASLVAKLGVRDTLVVPQDMYSIFVTAMVVLISDTKTNKSVVSKLQLQICMMTLKQAAESWDHASWLVRMFDRVLESEPDSSGVQTPAGEPNVRTDDMELLRGLFGSIE</sequence>
<feature type="region of interest" description="Disordered" evidence="6">
    <location>
        <begin position="34"/>
        <end position="61"/>
    </location>
</feature>
<dbReference type="SMART" id="SM00906">
    <property type="entry name" value="Fungal_trans"/>
    <property type="match status" value="1"/>
</dbReference>
<dbReference type="OrthoDB" id="2264294at2759"/>
<keyword evidence="5" id="KW-0539">Nucleus</keyword>
<evidence type="ECO:0000313" key="8">
    <source>
        <dbReference type="EMBL" id="KAA8917146.1"/>
    </source>
</evidence>
<reference evidence="8" key="1">
    <citation type="journal article" date="2019" name="G3 (Bethesda)">
        <title>Genome Assemblies of Two Rare Opportunistic Yeast Pathogens: Diutina rugosa (syn. Candida rugosa) and Trichomonascus ciferrii (syn. Candida ciferrii).</title>
        <authorList>
            <person name="Mixao V."/>
            <person name="Saus E."/>
            <person name="Hansen A.P."/>
            <person name="Lass-Florl C."/>
            <person name="Gabaldon T."/>
        </authorList>
    </citation>
    <scope>NUCLEOTIDE SEQUENCE</scope>
    <source>
        <strain evidence="8">CBS 4856</strain>
    </source>
</reference>
<dbReference type="PANTHER" id="PTHR47171:SF1">
    <property type="entry name" value="ZN(II)2CYS6 TRANSCRIPTION FACTOR (EUROFUNG)"/>
    <property type="match status" value="1"/>
</dbReference>
<evidence type="ECO:0000256" key="2">
    <source>
        <dbReference type="ARBA" id="ARBA00023015"/>
    </source>
</evidence>
<dbReference type="InterPro" id="IPR052073">
    <property type="entry name" value="Amide_Lactam_Regulators"/>
</dbReference>
<evidence type="ECO:0000256" key="4">
    <source>
        <dbReference type="ARBA" id="ARBA00023163"/>
    </source>
</evidence>
<dbReference type="Proteomes" id="UP000761534">
    <property type="component" value="Unassembled WGS sequence"/>
</dbReference>
<evidence type="ECO:0000259" key="7">
    <source>
        <dbReference type="SMART" id="SM00906"/>
    </source>
</evidence>
<dbReference type="AlphaFoldDB" id="A0A642VC11"/>
<organism evidence="8 9">
    <name type="scientific">Trichomonascus ciferrii</name>
    <dbReference type="NCBI Taxonomy" id="44093"/>
    <lineage>
        <taxon>Eukaryota</taxon>
        <taxon>Fungi</taxon>
        <taxon>Dikarya</taxon>
        <taxon>Ascomycota</taxon>
        <taxon>Saccharomycotina</taxon>
        <taxon>Dipodascomycetes</taxon>
        <taxon>Dipodascales</taxon>
        <taxon>Trichomonascaceae</taxon>
        <taxon>Trichomonascus</taxon>
        <taxon>Trichomonascus ciferrii complex</taxon>
    </lineage>
</organism>
<dbReference type="GO" id="GO:0003677">
    <property type="term" value="F:DNA binding"/>
    <property type="evidence" value="ECO:0007669"/>
    <property type="project" value="UniProtKB-KW"/>
</dbReference>
<evidence type="ECO:0000256" key="6">
    <source>
        <dbReference type="SAM" id="MobiDB-lite"/>
    </source>
</evidence>
<keyword evidence="3" id="KW-0238">DNA-binding</keyword>
<protein>
    <recommendedName>
        <fullName evidence="7">Xylanolytic transcriptional activator regulatory domain-containing protein</fullName>
    </recommendedName>
</protein>
<dbReference type="VEuPathDB" id="FungiDB:TRICI_000713"/>
<evidence type="ECO:0000256" key="3">
    <source>
        <dbReference type="ARBA" id="ARBA00023125"/>
    </source>
</evidence>
<dbReference type="PANTHER" id="PTHR47171">
    <property type="entry name" value="FARA-RELATED"/>
    <property type="match status" value="1"/>
</dbReference>
<name>A0A642VC11_9ASCO</name>
<feature type="compositionally biased region" description="Polar residues" evidence="6">
    <location>
        <begin position="44"/>
        <end position="57"/>
    </location>
</feature>
<keyword evidence="1" id="KW-0862">Zinc</keyword>
<comment type="caution">
    <text evidence="8">The sequence shown here is derived from an EMBL/GenBank/DDBJ whole genome shotgun (WGS) entry which is preliminary data.</text>
</comment>
<evidence type="ECO:0000313" key="9">
    <source>
        <dbReference type="Proteomes" id="UP000761534"/>
    </source>
</evidence>
<keyword evidence="9" id="KW-1185">Reference proteome</keyword>
<gene>
    <name evidence="8" type="ORF">TRICI_000713</name>
</gene>
<dbReference type="GO" id="GO:0008270">
    <property type="term" value="F:zinc ion binding"/>
    <property type="evidence" value="ECO:0007669"/>
    <property type="project" value="InterPro"/>
</dbReference>
<dbReference type="InterPro" id="IPR007219">
    <property type="entry name" value="XnlR_reg_dom"/>
</dbReference>
<dbReference type="GO" id="GO:0006351">
    <property type="term" value="P:DNA-templated transcription"/>
    <property type="evidence" value="ECO:0007669"/>
    <property type="project" value="InterPro"/>
</dbReference>
<evidence type="ECO:0000256" key="1">
    <source>
        <dbReference type="ARBA" id="ARBA00022833"/>
    </source>
</evidence>
<keyword evidence="2" id="KW-0805">Transcription regulation</keyword>
<keyword evidence="4" id="KW-0804">Transcription</keyword>
<dbReference type="EMBL" id="SWFS01000063">
    <property type="protein sequence ID" value="KAA8917146.1"/>
    <property type="molecule type" value="Genomic_DNA"/>
</dbReference>
<proteinExistence type="predicted"/>
<dbReference type="Pfam" id="PF04082">
    <property type="entry name" value="Fungal_trans"/>
    <property type="match status" value="1"/>
</dbReference>
<dbReference type="CDD" id="cd12148">
    <property type="entry name" value="fungal_TF_MHR"/>
    <property type="match status" value="1"/>
</dbReference>
<evidence type="ECO:0000256" key="5">
    <source>
        <dbReference type="ARBA" id="ARBA00023242"/>
    </source>
</evidence>
<accession>A0A642VC11</accession>
<feature type="domain" description="Xylanolytic transcriptional activator regulatory" evidence="7">
    <location>
        <begin position="348"/>
        <end position="421"/>
    </location>
</feature>